<dbReference type="RefSeq" id="WP_198654632.1">
    <property type="nucleotide sequence ID" value="NZ_JBFAKC010000012.1"/>
</dbReference>
<proteinExistence type="predicted"/>
<evidence type="ECO:0000313" key="3">
    <source>
        <dbReference type="Proteomes" id="UP001551695"/>
    </source>
</evidence>
<keyword evidence="1" id="KW-0812">Transmembrane</keyword>
<reference evidence="2 3" key="1">
    <citation type="submission" date="2024-06" db="EMBL/GenBank/DDBJ databases">
        <title>The Natural Products Discovery Center: Release of the First 8490 Sequenced Strains for Exploring Actinobacteria Biosynthetic Diversity.</title>
        <authorList>
            <person name="Kalkreuter E."/>
            <person name="Kautsar S.A."/>
            <person name="Yang D."/>
            <person name="Bader C.D."/>
            <person name="Teijaro C.N."/>
            <person name="Fluegel L."/>
            <person name="Davis C.M."/>
            <person name="Simpson J.R."/>
            <person name="Lauterbach L."/>
            <person name="Steele A.D."/>
            <person name="Gui C."/>
            <person name="Meng S."/>
            <person name="Li G."/>
            <person name="Viehrig K."/>
            <person name="Ye F."/>
            <person name="Su P."/>
            <person name="Kiefer A.F."/>
            <person name="Nichols A."/>
            <person name="Cepeda A.J."/>
            <person name="Yan W."/>
            <person name="Fan B."/>
            <person name="Jiang Y."/>
            <person name="Adhikari A."/>
            <person name="Zheng C.-J."/>
            <person name="Schuster L."/>
            <person name="Cowan T.M."/>
            <person name="Smanski M.J."/>
            <person name="Chevrette M.G."/>
            <person name="De Carvalho L.P.S."/>
            <person name="Shen B."/>
        </authorList>
    </citation>
    <scope>NUCLEOTIDE SEQUENCE [LARGE SCALE GENOMIC DNA]</scope>
    <source>
        <strain evidence="2 3">NPDC050403</strain>
    </source>
</reference>
<keyword evidence="1" id="KW-0472">Membrane</keyword>
<gene>
    <name evidence="2" type="ORF">AB0I48_24720</name>
</gene>
<evidence type="ECO:0000256" key="1">
    <source>
        <dbReference type="SAM" id="Phobius"/>
    </source>
</evidence>
<comment type="caution">
    <text evidence="2">The sequence shown here is derived from an EMBL/GenBank/DDBJ whole genome shotgun (WGS) entry which is preliminary data.</text>
</comment>
<keyword evidence="1" id="KW-1133">Transmembrane helix</keyword>
<dbReference type="EMBL" id="JBFAKC010000012">
    <property type="protein sequence ID" value="MEV0710774.1"/>
    <property type="molecule type" value="Genomic_DNA"/>
</dbReference>
<keyword evidence="3" id="KW-1185">Reference proteome</keyword>
<name>A0ABV3FZC0_9NOCA</name>
<evidence type="ECO:0000313" key="2">
    <source>
        <dbReference type="EMBL" id="MEV0710774.1"/>
    </source>
</evidence>
<feature type="transmembrane region" description="Helical" evidence="1">
    <location>
        <begin position="20"/>
        <end position="41"/>
    </location>
</feature>
<accession>A0ABV3FZC0</accession>
<organism evidence="2 3">
    <name type="scientific">Nocardia aurea</name>
    <dbReference type="NCBI Taxonomy" id="2144174"/>
    <lineage>
        <taxon>Bacteria</taxon>
        <taxon>Bacillati</taxon>
        <taxon>Actinomycetota</taxon>
        <taxon>Actinomycetes</taxon>
        <taxon>Mycobacteriales</taxon>
        <taxon>Nocardiaceae</taxon>
        <taxon>Nocardia</taxon>
    </lineage>
</organism>
<dbReference type="Proteomes" id="UP001551695">
    <property type="component" value="Unassembled WGS sequence"/>
</dbReference>
<protein>
    <submittedName>
        <fullName evidence="2">Uncharacterized protein</fullName>
    </submittedName>
</protein>
<sequence>MSYPDLMNWLVEGYLNGDPIRYPIFVTMMFLGMPLQLLSTLSGAPF</sequence>